<dbReference type="HAMAP" id="MF_01894">
    <property type="entry name" value="Smc_prok"/>
    <property type="match status" value="1"/>
</dbReference>
<comment type="function">
    <text evidence="6">Required for chromosome condensation and partitioning.</text>
</comment>
<dbReference type="GO" id="GO:0005524">
    <property type="term" value="F:ATP binding"/>
    <property type="evidence" value="ECO:0007669"/>
    <property type="project" value="UniProtKB-UniRule"/>
</dbReference>
<dbReference type="GO" id="GO:0005737">
    <property type="term" value="C:cytoplasm"/>
    <property type="evidence" value="ECO:0007669"/>
    <property type="project" value="UniProtKB-SubCell"/>
</dbReference>
<dbReference type="InterPro" id="IPR024704">
    <property type="entry name" value="SMC"/>
</dbReference>
<feature type="coiled-coil region" evidence="6">
    <location>
        <begin position="880"/>
        <end position="935"/>
    </location>
</feature>
<keyword evidence="9" id="KW-1185">Reference proteome</keyword>
<comment type="subunit">
    <text evidence="6">Homodimer.</text>
</comment>
<sequence>MYLKRIELHGFKSFADRVILEFQPGINAIVGPNGSGKSNIIDAIRWVLGEQSVKTLRGYKLEDVIFAGSNKKKPMGMAEVAITIDNFDNLIPLDYSEIYLVRRTFRSGESEFYLNRTPCRLKDIQEILIDSGVGKDGYSIISQGQIDEMLTCKAEERRTIFEETAGIVKYRIRKKEAEKRLEETMDNISRIDDIITELLNQMQPLAAQKDVALKYKELAAAFKEIDINLLLFELDSKEKHIKYIKEKLEDKETLLTQLRNNIESSKKQISEYKIQQSTVEEAYEKAQVEFYEINSKKKDIERDFQLATAERSRIQQENEDLSDSIEKKKNELQTAEETLKLKSDELEEKIEAINELKLTIDQNEKKLISVNDEINEKQRLIENAKGDVINLLNYASEKKNVVSGLNSMKLTLEKRLNQIQNEELELDKTNAITLKEVSDIKEEITHLECLSKEHEQNIKKLKEVLDQKIVKFDYDENIKAQKQQDLATIVSKKNTLKEITDSYEGYQYGVKNLLLALKNQRYNDNGIYGTVADVISVKQQYEVAIETALGAAMQNIICENEENAKKAIEYLKKHDYGRVTFLPLSAVKPRIMEAKELKLLSKKDRVSEAINFVKFDNKYYPVVAFLLGRVLVSNTLDDAIYIARRCNFSLKIVTIQGELLNPGGSITGGSQKRSNFLLLRKRQLIEFEQKIAQLKEQLNQIEQANLELKNEIQDNQKILEEKTDNLYSIKSEMAVLNQQLQEKQGVLEERYQRKKQLMEEKLHIEFETQEILSQISSIETDIENVDSQNISGQSKVKNLQKDIDKSKEIKEALSEKITKLKIELASYNQEETSVRQSLQAIREDIVARKDEIKKLGEKLEENNKIIISFDEKISAYKESISVLTDKEHEYQELIESLRAKKEIIKTNINQVQTNLNKLEKDYNQTEKTLQNSRIDEAKIITELNQVKNQLYERHSISNYENLKIKDEFGSIDDMKKKLVSLKSEITALGPINMQAVEDYDNLKTRYDFLKSQRDDLVKAKIDLDNLIKEITYTMEDMLLVSIEKVNKEFNKVFFELFEGGSAQLIIEGEGSILECGVEVSAQPPGKKLQSISLLSGGERTLTAIALLFAILNTKATPFCVLDEIEAALDDANIVRFTRYLKKVSKHTQFIIITHRKPTMEIADALYGISMEDDAVSKVLAVKME</sequence>
<dbReference type="GO" id="GO:0030261">
    <property type="term" value="P:chromosome condensation"/>
    <property type="evidence" value="ECO:0007669"/>
    <property type="project" value="InterPro"/>
</dbReference>
<dbReference type="SMART" id="SM00968">
    <property type="entry name" value="SMC_hinge"/>
    <property type="match status" value="1"/>
</dbReference>
<dbReference type="KEGG" id="tae:TepiRe1_1305"/>
<dbReference type="PANTHER" id="PTHR43977">
    <property type="entry name" value="STRUCTURAL MAINTENANCE OF CHROMOSOMES PROTEIN 3"/>
    <property type="match status" value="1"/>
</dbReference>
<dbReference type="STRING" id="1209989.TepRe1_1195"/>
<feature type="coiled-coil region" evidence="6">
    <location>
        <begin position="167"/>
        <end position="194"/>
    </location>
</feature>
<dbReference type="SUPFAM" id="SSF75553">
    <property type="entry name" value="Smc hinge domain"/>
    <property type="match status" value="1"/>
</dbReference>
<protein>
    <recommendedName>
        <fullName evidence="6">Chromosome partition protein Smc</fullName>
    </recommendedName>
</protein>
<organism evidence="8 9">
    <name type="scientific">Tepidanaerobacter acetatoxydans (strain DSM 21804 / JCM 16047 / Re1)</name>
    <dbReference type="NCBI Taxonomy" id="1209989"/>
    <lineage>
        <taxon>Bacteria</taxon>
        <taxon>Bacillati</taxon>
        <taxon>Bacillota</taxon>
        <taxon>Clostridia</taxon>
        <taxon>Thermosediminibacterales</taxon>
        <taxon>Tepidanaerobacteraceae</taxon>
        <taxon>Tepidanaerobacter</taxon>
    </lineage>
</organism>
<proteinExistence type="inferred from homology"/>
<name>F4LTL1_TEPAE</name>
<dbReference type="eggNOG" id="COG1196">
    <property type="taxonomic scope" value="Bacteria"/>
</dbReference>
<evidence type="ECO:0000256" key="6">
    <source>
        <dbReference type="HAMAP-Rule" id="MF_01894"/>
    </source>
</evidence>
<dbReference type="Gene3D" id="3.30.70.1620">
    <property type="match status" value="1"/>
</dbReference>
<dbReference type="GO" id="GO:0016887">
    <property type="term" value="F:ATP hydrolysis activity"/>
    <property type="evidence" value="ECO:0007669"/>
    <property type="project" value="InterPro"/>
</dbReference>
<evidence type="ECO:0000259" key="7">
    <source>
        <dbReference type="SMART" id="SM00968"/>
    </source>
</evidence>
<keyword evidence="4 6" id="KW-0175">Coiled coil</keyword>
<gene>
    <name evidence="6 8" type="primary">smc</name>
    <name evidence="8" type="ordered locus">TEPIRE1_1305</name>
</gene>
<dbReference type="CDD" id="cd03278">
    <property type="entry name" value="ABC_SMC_barmotin"/>
    <property type="match status" value="1"/>
</dbReference>
<dbReference type="GO" id="GO:0006260">
    <property type="term" value="P:DNA replication"/>
    <property type="evidence" value="ECO:0007669"/>
    <property type="project" value="UniProtKB-UniRule"/>
</dbReference>
<dbReference type="HOGENOM" id="CLU_001042_2_2_9"/>
<dbReference type="RefSeq" id="WP_013778264.1">
    <property type="nucleotide sequence ID" value="NC_015519.1"/>
</dbReference>
<keyword evidence="5 6" id="KW-0238">DNA-binding</keyword>
<dbReference type="Gene3D" id="1.20.1060.20">
    <property type="match status" value="1"/>
</dbReference>
<dbReference type="InterPro" id="IPR011890">
    <property type="entry name" value="SMC_prok"/>
</dbReference>
<dbReference type="GO" id="GO:0007062">
    <property type="term" value="P:sister chromatid cohesion"/>
    <property type="evidence" value="ECO:0007669"/>
    <property type="project" value="InterPro"/>
</dbReference>
<dbReference type="Gene3D" id="1.10.287.1490">
    <property type="match status" value="1"/>
</dbReference>
<dbReference type="EMBL" id="HF563609">
    <property type="protein sequence ID" value="CDI40642.1"/>
    <property type="molecule type" value="Genomic_DNA"/>
</dbReference>
<evidence type="ECO:0000313" key="9">
    <source>
        <dbReference type="Proteomes" id="UP000010802"/>
    </source>
</evidence>
<feature type="coiled-coil region" evidence="6">
    <location>
        <begin position="677"/>
        <end position="757"/>
    </location>
</feature>
<evidence type="ECO:0000256" key="2">
    <source>
        <dbReference type="ARBA" id="ARBA00022741"/>
    </source>
</evidence>
<keyword evidence="1 6" id="KW-0963">Cytoplasm</keyword>
<evidence type="ECO:0000256" key="3">
    <source>
        <dbReference type="ARBA" id="ARBA00022840"/>
    </source>
</evidence>
<dbReference type="InterPro" id="IPR027417">
    <property type="entry name" value="P-loop_NTPase"/>
</dbReference>
<accession>F4LTL1</accession>
<dbReference type="KEGG" id="tep:TepRe1_1195"/>
<feature type="coiled-coil region" evidence="6">
    <location>
        <begin position="992"/>
        <end position="1029"/>
    </location>
</feature>
<reference evidence="9" key="1">
    <citation type="journal article" date="2013" name="Genome Announc.">
        <title>First genome sequence of a syntrophic acetate-oxidizing bacterium, Tepidanaerobacter acetatoxydans strain Re1.</title>
        <authorList>
            <person name="Manzoor S."/>
            <person name="Bongcam-Rudloff E."/>
            <person name="Schnurer A."/>
            <person name="Muller B."/>
        </authorList>
    </citation>
    <scope>NUCLEOTIDE SEQUENCE [LARGE SCALE GENOMIC DNA]</scope>
    <source>
        <strain evidence="9">Re1</strain>
    </source>
</reference>
<feature type="coiled-coil region" evidence="6">
    <location>
        <begin position="796"/>
        <end position="830"/>
    </location>
</feature>
<dbReference type="GO" id="GO:0003677">
    <property type="term" value="F:DNA binding"/>
    <property type="evidence" value="ECO:0007669"/>
    <property type="project" value="UniProtKB-UniRule"/>
</dbReference>
<comment type="domain">
    <text evidence="6">Contains large globular domains required for ATP hydrolysis at each terminus and a third globular domain forming a flexible hinge near the middle of the molecule. These domains are separated by coiled-coil structures.</text>
</comment>
<evidence type="ECO:0000256" key="5">
    <source>
        <dbReference type="ARBA" id="ARBA00023125"/>
    </source>
</evidence>
<dbReference type="PIRSF" id="PIRSF005719">
    <property type="entry name" value="SMC"/>
    <property type="match status" value="1"/>
</dbReference>
<dbReference type="InterPro" id="IPR036277">
    <property type="entry name" value="SMC_hinge_sf"/>
</dbReference>
<dbReference type="OrthoDB" id="9808768at2"/>
<keyword evidence="2 6" id="KW-0547">Nucleotide-binding</keyword>
<dbReference type="Pfam" id="PF06470">
    <property type="entry name" value="SMC_hinge"/>
    <property type="match status" value="1"/>
</dbReference>
<dbReference type="NCBIfam" id="TIGR02168">
    <property type="entry name" value="SMC_prok_B"/>
    <property type="match status" value="1"/>
</dbReference>
<dbReference type="AlphaFoldDB" id="F4LTL1"/>
<comment type="similarity">
    <text evidence="6">Belongs to the SMC family.</text>
</comment>
<feature type="coiled-coil region" evidence="6">
    <location>
        <begin position="241"/>
        <end position="471"/>
    </location>
</feature>
<dbReference type="Gene3D" id="6.10.140.1720">
    <property type="match status" value="1"/>
</dbReference>
<dbReference type="GO" id="GO:0005694">
    <property type="term" value="C:chromosome"/>
    <property type="evidence" value="ECO:0007669"/>
    <property type="project" value="InterPro"/>
</dbReference>
<dbReference type="GO" id="GO:0007059">
    <property type="term" value="P:chromosome segregation"/>
    <property type="evidence" value="ECO:0007669"/>
    <property type="project" value="UniProtKB-UniRule"/>
</dbReference>
<evidence type="ECO:0000313" key="8">
    <source>
        <dbReference type="EMBL" id="CDI40642.1"/>
    </source>
</evidence>
<comment type="subcellular location">
    <subcellularLocation>
        <location evidence="6">Cytoplasm</location>
    </subcellularLocation>
</comment>
<dbReference type="Gene3D" id="3.40.50.300">
    <property type="entry name" value="P-loop containing nucleotide triphosphate hydrolases"/>
    <property type="match status" value="2"/>
</dbReference>
<feature type="domain" description="SMC hinge" evidence="7">
    <location>
        <begin position="525"/>
        <end position="643"/>
    </location>
</feature>
<dbReference type="FunFam" id="3.40.50.300:FF:000984">
    <property type="entry name" value="Chromosome partition protein Smc"/>
    <property type="match status" value="1"/>
</dbReference>
<evidence type="ECO:0000256" key="1">
    <source>
        <dbReference type="ARBA" id="ARBA00022490"/>
    </source>
</evidence>
<feature type="binding site" evidence="6">
    <location>
        <begin position="32"/>
        <end position="39"/>
    </location>
    <ligand>
        <name>ATP</name>
        <dbReference type="ChEBI" id="CHEBI:30616"/>
    </ligand>
</feature>
<dbReference type="Pfam" id="PF02463">
    <property type="entry name" value="SMC_N"/>
    <property type="match status" value="1"/>
</dbReference>
<keyword evidence="3 6" id="KW-0067">ATP-binding</keyword>
<dbReference type="Proteomes" id="UP000010802">
    <property type="component" value="Chromosome"/>
</dbReference>
<evidence type="ECO:0000256" key="4">
    <source>
        <dbReference type="ARBA" id="ARBA00023054"/>
    </source>
</evidence>
<dbReference type="InterPro" id="IPR010935">
    <property type="entry name" value="SMC_hinge"/>
</dbReference>
<dbReference type="InterPro" id="IPR003395">
    <property type="entry name" value="RecF/RecN/SMC_N"/>
</dbReference>
<dbReference type="SUPFAM" id="SSF52540">
    <property type="entry name" value="P-loop containing nucleoside triphosphate hydrolases"/>
    <property type="match status" value="1"/>
</dbReference>